<reference evidence="9 10" key="1">
    <citation type="submission" date="2021-10" db="EMBL/GenBank/DDBJ databases">
        <title>Collection of gut derived symbiotic bacterial strains cultured from healthy donors.</title>
        <authorList>
            <person name="Lin H."/>
            <person name="Littmann E."/>
            <person name="Kohout C."/>
            <person name="Pamer E.G."/>
        </authorList>
    </citation>
    <scope>NUCLEOTIDE SEQUENCE [LARGE SCALE GENOMIC DNA]</scope>
    <source>
        <strain evidence="9 10">DFI.1.165</strain>
    </source>
</reference>
<dbReference type="Proteomes" id="UP001299546">
    <property type="component" value="Unassembled WGS sequence"/>
</dbReference>
<dbReference type="EMBL" id="JAJCIS010000006">
    <property type="protein sequence ID" value="MCB7387784.1"/>
    <property type="molecule type" value="Genomic_DNA"/>
</dbReference>
<evidence type="ECO:0000256" key="5">
    <source>
        <dbReference type="ARBA" id="ARBA00022989"/>
    </source>
</evidence>
<evidence type="ECO:0000256" key="2">
    <source>
        <dbReference type="ARBA" id="ARBA00022448"/>
    </source>
</evidence>
<evidence type="ECO:0000256" key="3">
    <source>
        <dbReference type="ARBA" id="ARBA00022475"/>
    </source>
</evidence>
<evidence type="ECO:0000313" key="9">
    <source>
        <dbReference type="EMBL" id="MCB7387784.1"/>
    </source>
</evidence>
<dbReference type="SUPFAM" id="SSF161098">
    <property type="entry name" value="MetI-like"/>
    <property type="match status" value="1"/>
</dbReference>
<feature type="transmembrane region" description="Helical" evidence="7">
    <location>
        <begin position="128"/>
        <end position="154"/>
    </location>
</feature>
<organism evidence="9 10">
    <name type="scientific">Bariatricus massiliensis</name>
    <dbReference type="NCBI Taxonomy" id="1745713"/>
    <lineage>
        <taxon>Bacteria</taxon>
        <taxon>Bacillati</taxon>
        <taxon>Bacillota</taxon>
        <taxon>Clostridia</taxon>
        <taxon>Lachnospirales</taxon>
        <taxon>Lachnospiraceae</taxon>
        <taxon>Bariatricus</taxon>
    </lineage>
</organism>
<evidence type="ECO:0000259" key="8">
    <source>
        <dbReference type="PROSITE" id="PS50928"/>
    </source>
</evidence>
<proteinExistence type="inferred from homology"/>
<comment type="subcellular location">
    <subcellularLocation>
        <location evidence="1 7">Cell membrane</location>
        <topology evidence="1 7">Multi-pass membrane protein</topology>
    </subcellularLocation>
</comment>
<sequence>MKKLSIKKIWKTITGDRQLLAGTIGLALLLLLAVAAAAVATENPYHYGKDMLVGLGENGHILGTNHMGQDIYSMIIYGIRTSLKVAVISALISGALGVFIGGIGGFFGGKVDTFISELINVFMMLPSFFLILLIIAMFGNSITNVMIVIGITTWPSNAKLMRAQALSLRERTFVKSAVAMGETKRQILFKYIIPNGIFPVIANTTMGMSNAILTEAGLSFLGLGDPGIISWGQMIYTGKQYITSAWWISAFAGAAIVVTVLVFYLLGDGLNHVLDPKYSRKRG</sequence>
<dbReference type="InterPro" id="IPR050366">
    <property type="entry name" value="BP-dependent_transpt_permease"/>
</dbReference>
<evidence type="ECO:0000313" key="10">
    <source>
        <dbReference type="Proteomes" id="UP001299546"/>
    </source>
</evidence>
<evidence type="ECO:0000256" key="7">
    <source>
        <dbReference type="RuleBase" id="RU363032"/>
    </source>
</evidence>
<keyword evidence="10" id="KW-1185">Reference proteome</keyword>
<feature type="transmembrane region" description="Helical" evidence="7">
    <location>
        <begin position="86"/>
        <end position="108"/>
    </location>
</feature>
<evidence type="ECO:0000256" key="4">
    <source>
        <dbReference type="ARBA" id="ARBA00022692"/>
    </source>
</evidence>
<dbReference type="CDD" id="cd06261">
    <property type="entry name" value="TM_PBP2"/>
    <property type="match status" value="1"/>
</dbReference>
<dbReference type="InterPro" id="IPR035906">
    <property type="entry name" value="MetI-like_sf"/>
</dbReference>
<dbReference type="Gene3D" id="1.10.3720.10">
    <property type="entry name" value="MetI-like"/>
    <property type="match status" value="1"/>
</dbReference>
<feature type="transmembrane region" description="Helical" evidence="7">
    <location>
        <begin position="244"/>
        <end position="266"/>
    </location>
</feature>
<evidence type="ECO:0000256" key="1">
    <source>
        <dbReference type="ARBA" id="ARBA00004651"/>
    </source>
</evidence>
<evidence type="ECO:0000256" key="6">
    <source>
        <dbReference type="ARBA" id="ARBA00023136"/>
    </source>
</evidence>
<keyword evidence="5 7" id="KW-1133">Transmembrane helix</keyword>
<dbReference type="PROSITE" id="PS50928">
    <property type="entry name" value="ABC_TM1"/>
    <property type="match status" value="1"/>
</dbReference>
<name>A0ABS8DI00_9FIRM</name>
<dbReference type="Pfam" id="PF00528">
    <property type="entry name" value="BPD_transp_1"/>
    <property type="match status" value="1"/>
</dbReference>
<gene>
    <name evidence="9" type="ORF">LIZ65_10840</name>
</gene>
<keyword evidence="2 7" id="KW-0813">Transport</keyword>
<accession>A0ABS8DI00</accession>
<feature type="domain" description="ABC transmembrane type-1" evidence="8">
    <location>
        <begin position="79"/>
        <end position="267"/>
    </location>
</feature>
<dbReference type="PANTHER" id="PTHR43386">
    <property type="entry name" value="OLIGOPEPTIDE TRANSPORT SYSTEM PERMEASE PROTEIN APPC"/>
    <property type="match status" value="1"/>
</dbReference>
<comment type="caution">
    <text evidence="9">The sequence shown here is derived from an EMBL/GenBank/DDBJ whole genome shotgun (WGS) entry which is preliminary data.</text>
</comment>
<dbReference type="RefSeq" id="WP_066734904.1">
    <property type="nucleotide sequence ID" value="NZ_JAJCIQ010000007.1"/>
</dbReference>
<protein>
    <submittedName>
        <fullName evidence="9">ABC transporter permease</fullName>
    </submittedName>
</protein>
<keyword evidence="4 7" id="KW-0812">Transmembrane</keyword>
<keyword evidence="6 7" id="KW-0472">Membrane</keyword>
<dbReference type="InterPro" id="IPR000515">
    <property type="entry name" value="MetI-like"/>
</dbReference>
<comment type="similarity">
    <text evidence="7">Belongs to the binding-protein-dependent transport system permease family.</text>
</comment>
<dbReference type="PANTHER" id="PTHR43386:SF1">
    <property type="entry name" value="D,D-DIPEPTIDE TRANSPORT SYSTEM PERMEASE PROTEIN DDPC-RELATED"/>
    <property type="match status" value="1"/>
</dbReference>
<keyword evidence="3" id="KW-1003">Cell membrane</keyword>